<name>A0A6N2AGG3_SOLCI</name>
<sequence length="77" mass="9039">MAIVNQKTHWFLIMSFIFFFFLITCQARNLQVDNYELVQKSGNQQVVISTKEKSEYEDSVAIDIDYTPARKKPPIHN</sequence>
<proteinExistence type="predicted"/>
<gene>
    <name evidence="2" type="ORF">EJD97_015100</name>
</gene>
<evidence type="ECO:0008006" key="3">
    <source>
        <dbReference type="Google" id="ProtNLM"/>
    </source>
</evidence>
<comment type="caution">
    <text evidence="2">The sequence shown here is derived from an EMBL/GenBank/DDBJ whole genome shotgun (WGS) entry which is preliminary data.</text>
</comment>
<feature type="signal peptide" evidence="1">
    <location>
        <begin position="1"/>
        <end position="27"/>
    </location>
</feature>
<dbReference type="AlphaFoldDB" id="A0A6N2AGG3"/>
<evidence type="ECO:0000256" key="1">
    <source>
        <dbReference type="SAM" id="SignalP"/>
    </source>
</evidence>
<feature type="chain" id="PRO_5026942909" description="Neprosin activation peptide domain-containing protein" evidence="1">
    <location>
        <begin position="28"/>
        <end position="77"/>
    </location>
</feature>
<accession>A0A6N2AGG3</accession>
<evidence type="ECO:0000313" key="2">
    <source>
        <dbReference type="EMBL" id="TMW80789.1"/>
    </source>
</evidence>
<dbReference type="Pfam" id="PF21529">
    <property type="entry name" value="GLV1-2"/>
    <property type="match status" value="1"/>
</dbReference>
<protein>
    <recommendedName>
        <fullName evidence="3">Neprosin activation peptide domain-containing protein</fullName>
    </recommendedName>
</protein>
<organism evidence="2">
    <name type="scientific">Solanum chilense</name>
    <name type="common">Tomato</name>
    <name type="synonym">Lycopersicon chilense</name>
    <dbReference type="NCBI Taxonomy" id="4083"/>
    <lineage>
        <taxon>Eukaryota</taxon>
        <taxon>Viridiplantae</taxon>
        <taxon>Streptophyta</taxon>
        <taxon>Embryophyta</taxon>
        <taxon>Tracheophyta</taxon>
        <taxon>Spermatophyta</taxon>
        <taxon>Magnoliopsida</taxon>
        <taxon>eudicotyledons</taxon>
        <taxon>Gunneridae</taxon>
        <taxon>Pentapetalae</taxon>
        <taxon>asterids</taxon>
        <taxon>lamiids</taxon>
        <taxon>Solanales</taxon>
        <taxon>Solanaceae</taxon>
        <taxon>Solanoideae</taxon>
        <taxon>Solaneae</taxon>
        <taxon>Solanum</taxon>
        <taxon>Solanum subgen. Lycopersicon</taxon>
    </lineage>
</organism>
<dbReference type="InterPro" id="IPR049306">
    <property type="entry name" value="GLV1-2"/>
</dbReference>
<keyword evidence="1" id="KW-0732">Signal</keyword>
<reference evidence="2" key="1">
    <citation type="submission" date="2019-05" db="EMBL/GenBank/DDBJ databases">
        <title>The de novo reference genome and transcriptome assemblies of the wild tomato species Solanum chilense.</title>
        <authorList>
            <person name="Stam R."/>
            <person name="Nosenko T."/>
            <person name="Hoerger A.C."/>
            <person name="Stephan W."/>
            <person name="Seidel M.A."/>
            <person name="Kuhn J.M.M."/>
            <person name="Haberer G."/>
            <person name="Tellier A."/>
        </authorList>
    </citation>
    <scope>NUCLEOTIDE SEQUENCE</scope>
    <source>
        <tissue evidence="2">Mature leaves</tissue>
    </source>
</reference>
<dbReference type="EMBL" id="RXGB01039549">
    <property type="protein sequence ID" value="TMW80789.1"/>
    <property type="molecule type" value="Genomic_DNA"/>
</dbReference>